<organism evidence="3 4">
    <name type="scientific">Kordiimonas pumila</name>
    <dbReference type="NCBI Taxonomy" id="2161677"/>
    <lineage>
        <taxon>Bacteria</taxon>
        <taxon>Pseudomonadati</taxon>
        <taxon>Pseudomonadota</taxon>
        <taxon>Alphaproteobacteria</taxon>
        <taxon>Kordiimonadales</taxon>
        <taxon>Kordiimonadaceae</taxon>
        <taxon>Kordiimonas</taxon>
    </lineage>
</organism>
<name>A0ABV7DAR7_9PROT</name>
<dbReference type="SUPFAM" id="SSF53474">
    <property type="entry name" value="alpha/beta-Hydrolases"/>
    <property type="match status" value="1"/>
</dbReference>
<dbReference type="Proteomes" id="UP001595444">
    <property type="component" value="Unassembled WGS sequence"/>
</dbReference>
<dbReference type="GO" id="GO:0016787">
    <property type="term" value="F:hydrolase activity"/>
    <property type="evidence" value="ECO:0007669"/>
    <property type="project" value="UniProtKB-KW"/>
</dbReference>
<evidence type="ECO:0000313" key="3">
    <source>
        <dbReference type="EMBL" id="MFC3053712.1"/>
    </source>
</evidence>
<evidence type="ECO:0000256" key="1">
    <source>
        <dbReference type="ARBA" id="ARBA00022801"/>
    </source>
</evidence>
<reference evidence="4" key="1">
    <citation type="journal article" date="2019" name="Int. J. Syst. Evol. Microbiol.">
        <title>The Global Catalogue of Microorganisms (GCM) 10K type strain sequencing project: providing services to taxonomists for standard genome sequencing and annotation.</title>
        <authorList>
            <consortium name="The Broad Institute Genomics Platform"/>
            <consortium name="The Broad Institute Genome Sequencing Center for Infectious Disease"/>
            <person name="Wu L."/>
            <person name="Ma J."/>
        </authorList>
    </citation>
    <scope>NUCLEOTIDE SEQUENCE [LARGE SCALE GENOMIC DNA]</scope>
    <source>
        <strain evidence="4">KCTC 62164</strain>
    </source>
</reference>
<evidence type="ECO:0000259" key="2">
    <source>
        <dbReference type="Pfam" id="PF12697"/>
    </source>
</evidence>
<dbReference type="InterPro" id="IPR000073">
    <property type="entry name" value="AB_hydrolase_1"/>
</dbReference>
<dbReference type="PANTHER" id="PTHR43798:SF31">
    <property type="entry name" value="AB HYDROLASE SUPERFAMILY PROTEIN YCLE"/>
    <property type="match status" value="1"/>
</dbReference>
<dbReference type="PRINTS" id="PR00111">
    <property type="entry name" value="ABHYDROLASE"/>
</dbReference>
<gene>
    <name evidence="3" type="ORF">ACFOKA_17570</name>
</gene>
<dbReference type="Gene3D" id="3.40.50.1820">
    <property type="entry name" value="alpha/beta hydrolase"/>
    <property type="match status" value="1"/>
</dbReference>
<keyword evidence="4" id="KW-1185">Reference proteome</keyword>
<dbReference type="EMBL" id="JBHRSL010000028">
    <property type="protein sequence ID" value="MFC3053712.1"/>
    <property type="molecule type" value="Genomic_DNA"/>
</dbReference>
<dbReference type="InterPro" id="IPR029058">
    <property type="entry name" value="AB_hydrolase_fold"/>
</dbReference>
<dbReference type="RefSeq" id="WP_194214468.1">
    <property type="nucleotide sequence ID" value="NZ_CP061205.1"/>
</dbReference>
<proteinExistence type="predicted"/>
<dbReference type="PANTHER" id="PTHR43798">
    <property type="entry name" value="MONOACYLGLYCEROL LIPASE"/>
    <property type="match status" value="1"/>
</dbReference>
<protein>
    <submittedName>
        <fullName evidence="3">Alpha/beta fold hydrolase</fullName>
    </submittedName>
</protein>
<dbReference type="InterPro" id="IPR050266">
    <property type="entry name" value="AB_hydrolase_sf"/>
</dbReference>
<sequence length="253" mass="28058">MTDTKPWHSHTDGSGPCSIIWLHGWGGDHKALGRIATLFNASCKNTLYDLPGFGKTPLLPEAHVSTRDYANALALQLRDGDKHIIIGHSYGARVAVQVAAAYPEHVAGIILISGAGLKRRRSLFFKIKASMLKLMGKAARLVDKLFWTTLYDAYSNRFGSKDYKNSGALRPVLVSAVTEDLSMIAKNIRCPALLVYGSDDVDTPPEIGRRYESLIPIARYEELKGYNHHDILTRGAYQCESLIRTFLKDLSKL</sequence>
<keyword evidence="1 3" id="KW-0378">Hydrolase</keyword>
<accession>A0ABV7DAR7</accession>
<comment type="caution">
    <text evidence="3">The sequence shown here is derived from an EMBL/GenBank/DDBJ whole genome shotgun (WGS) entry which is preliminary data.</text>
</comment>
<feature type="domain" description="AB hydrolase-1" evidence="2">
    <location>
        <begin position="19"/>
        <end position="228"/>
    </location>
</feature>
<evidence type="ECO:0000313" key="4">
    <source>
        <dbReference type="Proteomes" id="UP001595444"/>
    </source>
</evidence>
<dbReference type="Pfam" id="PF12697">
    <property type="entry name" value="Abhydrolase_6"/>
    <property type="match status" value="1"/>
</dbReference>